<evidence type="ECO:0000313" key="3">
    <source>
        <dbReference type="EMBL" id="KAL3786209.1"/>
    </source>
</evidence>
<evidence type="ECO:0000259" key="2">
    <source>
        <dbReference type="Pfam" id="PF22622"/>
    </source>
</evidence>
<feature type="domain" description="Peroxisomal multifunctional enzyme type 2-like N-terminal" evidence="2">
    <location>
        <begin position="8"/>
        <end position="145"/>
    </location>
</feature>
<dbReference type="PANTHER" id="PTHR13078">
    <property type="entry name" value="PEROXISOMAL MULTIFUNCTIONAL ENZYME TYPE 2-RELATED"/>
    <property type="match status" value="1"/>
</dbReference>
<feature type="domain" description="MaoC-like" evidence="1">
    <location>
        <begin position="191"/>
        <end position="291"/>
    </location>
</feature>
<dbReference type="InterPro" id="IPR029069">
    <property type="entry name" value="HotDog_dom_sf"/>
</dbReference>
<protein>
    <recommendedName>
        <fullName evidence="5">MaoC-like domain-containing protein</fullName>
    </recommendedName>
</protein>
<dbReference type="AlphaFoldDB" id="A0ABD3PF09"/>
<proteinExistence type="predicted"/>
<organism evidence="3 4">
    <name type="scientific">Cyclotella atomus</name>
    <dbReference type="NCBI Taxonomy" id="382360"/>
    <lineage>
        <taxon>Eukaryota</taxon>
        <taxon>Sar</taxon>
        <taxon>Stramenopiles</taxon>
        <taxon>Ochrophyta</taxon>
        <taxon>Bacillariophyta</taxon>
        <taxon>Coscinodiscophyceae</taxon>
        <taxon>Thalassiosirophycidae</taxon>
        <taxon>Stephanodiscales</taxon>
        <taxon>Stephanodiscaceae</taxon>
        <taxon>Cyclotella</taxon>
    </lineage>
</organism>
<dbReference type="SUPFAM" id="SSF54637">
    <property type="entry name" value="Thioesterase/thiol ester dehydrase-isomerase"/>
    <property type="match status" value="2"/>
</dbReference>
<name>A0ABD3PF09_9STRA</name>
<dbReference type="PANTHER" id="PTHR13078:SF56">
    <property type="entry name" value="PEROXISOMAL MULTIFUNCTIONAL ENZYME TYPE 2"/>
    <property type="match status" value="1"/>
</dbReference>
<dbReference type="Gene3D" id="3.10.129.10">
    <property type="entry name" value="Hotdog Thioesterase"/>
    <property type="match status" value="1"/>
</dbReference>
<sequence length="355" mass="39699">MATNFLVQFTKRDAILYALGIGCCDSNTSTEDSSNSDPNNAQSKNRELRYVYENHPLFELFPTFLLSLTFQAELLTYGERSVGKHPVLHMKQTFTMHQQLMMDKTTREIDTPVNMWLETRVLLIDPRSIGTFVTSDTNFYRQVDGCKKCIANATMTALVLGVDPEMVHKYGSRTKKDSDDKISENKTTVARRKRYSYQIPQNAALIYRLSGDYNPIHVEGKSDVLNAMGVSSSKGPVLHGLCTLGYAVRAALAYVEEMGSHDAKPKMISVECSFVKPVFVGDSLEVVISDQTTVAMQSKNLLKIAFKMYRCETSKPTGNAGYTDFNSNNELVVEKGTALLSLKDDLELTKEVTML</sequence>
<comment type="caution">
    <text evidence="3">The sequence shown here is derived from an EMBL/GenBank/DDBJ whole genome shotgun (WGS) entry which is preliminary data.</text>
</comment>
<dbReference type="Pfam" id="PF01575">
    <property type="entry name" value="MaoC_dehydratas"/>
    <property type="match status" value="1"/>
</dbReference>
<dbReference type="InterPro" id="IPR054357">
    <property type="entry name" value="MFE-2_N"/>
</dbReference>
<evidence type="ECO:0000313" key="4">
    <source>
        <dbReference type="Proteomes" id="UP001530400"/>
    </source>
</evidence>
<gene>
    <name evidence="3" type="ORF">ACHAWO_013722</name>
</gene>
<accession>A0ABD3PF09</accession>
<evidence type="ECO:0000259" key="1">
    <source>
        <dbReference type="Pfam" id="PF01575"/>
    </source>
</evidence>
<dbReference type="Pfam" id="PF22622">
    <property type="entry name" value="MFE-2_hydrat-2_N"/>
    <property type="match status" value="1"/>
</dbReference>
<reference evidence="3 4" key="1">
    <citation type="submission" date="2024-10" db="EMBL/GenBank/DDBJ databases">
        <title>Updated reference genomes for cyclostephanoid diatoms.</title>
        <authorList>
            <person name="Roberts W.R."/>
            <person name="Alverson A.J."/>
        </authorList>
    </citation>
    <scope>NUCLEOTIDE SEQUENCE [LARGE SCALE GENOMIC DNA]</scope>
    <source>
        <strain evidence="3 4">AJA010-31</strain>
    </source>
</reference>
<keyword evidence="4" id="KW-1185">Reference proteome</keyword>
<dbReference type="EMBL" id="JALLPJ020000660">
    <property type="protein sequence ID" value="KAL3786209.1"/>
    <property type="molecule type" value="Genomic_DNA"/>
</dbReference>
<dbReference type="Proteomes" id="UP001530400">
    <property type="component" value="Unassembled WGS sequence"/>
</dbReference>
<dbReference type="InterPro" id="IPR002539">
    <property type="entry name" value="MaoC-like_dom"/>
</dbReference>
<evidence type="ECO:0008006" key="5">
    <source>
        <dbReference type="Google" id="ProtNLM"/>
    </source>
</evidence>